<dbReference type="GO" id="GO:0005886">
    <property type="term" value="C:plasma membrane"/>
    <property type="evidence" value="ECO:0007669"/>
    <property type="project" value="TreeGrafter"/>
</dbReference>
<evidence type="ECO:0000256" key="7">
    <source>
        <dbReference type="ARBA" id="ARBA00023303"/>
    </source>
</evidence>
<keyword evidence="5" id="KW-0406">Ion transport</keyword>
<evidence type="ECO:0000313" key="11">
    <source>
        <dbReference type="Proteomes" id="UP000027138"/>
    </source>
</evidence>
<dbReference type="PANTHER" id="PTHR31618:SF10">
    <property type="entry name" value="MECHANOSENSITIVE ION CHANNEL PROTEIN 10-LIKE"/>
    <property type="match status" value="1"/>
</dbReference>
<feature type="domain" description="Mechanosensitive ion channel MscS" evidence="9">
    <location>
        <begin position="127"/>
        <end position="161"/>
    </location>
</feature>
<evidence type="ECO:0000256" key="2">
    <source>
        <dbReference type="ARBA" id="ARBA00008017"/>
    </source>
</evidence>
<evidence type="ECO:0000256" key="1">
    <source>
        <dbReference type="ARBA" id="ARBA00004141"/>
    </source>
</evidence>
<organism evidence="10 11">
    <name type="scientific">Jatropha curcas</name>
    <name type="common">Barbados nut</name>
    <dbReference type="NCBI Taxonomy" id="180498"/>
    <lineage>
        <taxon>Eukaryota</taxon>
        <taxon>Viridiplantae</taxon>
        <taxon>Streptophyta</taxon>
        <taxon>Embryophyta</taxon>
        <taxon>Tracheophyta</taxon>
        <taxon>Spermatophyta</taxon>
        <taxon>Magnoliopsida</taxon>
        <taxon>eudicotyledons</taxon>
        <taxon>Gunneridae</taxon>
        <taxon>Pentapetalae</taxon>
        <taxon>rosids</taxon>
        <taxon>fabids</taxon>
        <taxon>Malpighiales</taxon>
        <taxon>Euphorbiaceae</taxon>
        <taxon>Crotonoideae</taxon>
        <taxon>Jatropheae</taxon>
        <taxon>Jatropha</taxon>
    </lineage>
</organism>
<reference evidence="10 11" key="1">
    <citation type="journal article" date="2014" name="PLoS ONE">
        <title>Global Analysis of Gene Expression Profiles in Physic Nut (Jatropha curcas L.) Seedlings Exposed to Salt Stress.</title>
        <authorList>
            <person name="Zhang L."/>
            <person name="Zhang C."/>
            <person name="Wu P."/>
            <person name="Chen Y."/>
            <person name="Li M."/>
            <person name="Jiang H."/>
            <person name="Wu G."/>
        </authorList>
    </citation>
    <scope>NUCLEOTIDE SEQUENCE [LARGE SCALE GENOMIC DNA]</scope>
    <source>
        <strain evidence="11">cv. GZQX0401</strain>
        <tissue evidence="10">Young leaves</tissue>
    </source>
</reference>
<dbReference type="Gene3D" id="2.30.30.60">
    <property type="match status" value="1"/>
</dbReference>
<dbReference type="GO" id="GO:0008381">
    <property type="term" value="F:mechanosensitive monoatomic ion channel activity"/>
    <property type="evidence" value="ECO:0007669"/>
    <property type="project" value="TreeGrafter"/>
</dbReference>
<keyword evidence="3 8" id="KW-0812">Transmembrane</keyword>
<dbReference type="AlphaFoldDB" id="A0A067KT18"/>
<keyword evidence="4 8" id="KW-1133">Transmembrane helix</keyword>
<dbReference type="EMBL" id="KK914487">
    <property type="protein sequence ID" value="KDP35425.1"/>
    <property type="molecule type" value="Genomic_DNA"/>
</dbReference>
<dbReference type="InterPro" id="IPR006685">
    <property type="entry name" value="MscS_channel_2nd"/>
</dbReference>
<accession>A0A067KT18</accession>
<keyword evidence="11" id="KW-1185">Reference proteome</keyword>
<dbReference type="InterPro" id="IPR016688">
    <property type="entry name" value="MscS-like_plants/fungi"/>
</dbReference>
<dbReference type="InterPro" id="IPR010920">
    <property type="entry name" value="LSM_dom_sf"/>
</dbReference>
<evidence type="ECO:0000256" key="3">
    <source>
        <dbReference type="ARBA" id="ARBA00022692"/>
    </source>
</evidence>
<keyword evidence="5" id="KW-0813">Transport</keyword>
<gene>
    <name evidence="10" type="ORF">JCGZ_10808</name>
</gene>
<dbReference type="PANTHER" id="PTHR31618">
    <property type="entry name" value="MECHANOSENSITIVE ION CHANNEL PROTEIN 5"/>
    <property type="match status" value="1"/>
</dbReference>
<dbReference type="SUPFAM" id="SSF50182">
    <property type="entry name" value="Sm-like ribonucleoproteins"/>
    <property type="match status" value="1"/>
</dbReference>
<evidence type="ECO:0000256" key="5">
    <source>
        <dbReference type="ARBA" id="ARBA00023065"/>
    </source>
</evidence>
<evidence type="ECO:0000256" key="8">
    <source>
        <dbReference type="SAM" id="Phobius"/>
    </source>
</evidence>
<evidence type="ECO:0000259" key="9">
    <source>
        <dbReference type="Pfam" id="PF00924"/>
    </source>
</evidence>
<comment type="similarity">
    <text evidence="2">Belongs to the MscS (TC 1.A.23) family.</text>
</comment>
<dbReference type="Pfam" id="PF00924">
    <property type="entry name" value="MS_channel_2nd"/>
    <property type="match status" value="1"/>
</dbReference>
<dbReference type="OrthoDB" id="544685at2759"/>
<comment type="subcellular location">
    <subcellularLocation>
        <location evidence="1">Membrane</location>
        <topology evidence="1">Multi-pass membrane protein</topology>
    </subcellularLocation>
</comment>
<feature type="transmembrane region" description="Helical" evidence="8">
    <location>
        <begin position="77"/>
        <end position="93"/>
    </location>
</feature>
<keyword evidence="7" id="KW-0407">Ion channel</keyword>
<sequence>MILEEGARYIEEEDLMRFLRKIEIHTIFPLFQGALETGKISKSAFKNWVVRAYFERKSLSHSLNDTKTAVQQLHKPASALVVVIIIVVTLLVMEVANVMVVLFVGTQLLVLGVVFQNMSKTMFESIVFVFIMHPFDIGDRCVVDGVQMIVEEMNILTTVLLTKPISNFYRSPEMCDGIDFSIDISTSMDTILALKKAIQLYIESRPNYWNPKHSVLVKEIDKAHSLKMALYVQHTINYQNYSERNIRTSELILELKKIF</sequence>
<dbReference type="GO" id="GO:0050982">
    <property type="term" value="P:detection of mechanical stimulus"/>
    <property type="evidence" value="ECO:0007669"/>
    <property type="project" value="TreeGrafter"/>
</dbReference>
<protein>
    <recommendedName>
        <fullName evidence="9">Mechanosensitive ion channel MscS domain-containing protein</fullName>
    </recommendedName>
</protein>
<evidence type="ECO:0000256" key="6">
    <source>
        <dbReference type="ARBA" id="ARBA00023136"/>
    </source>
</evidence>
<evidence type="ECO:0000313" key="10">
    <source>
        <dbReference type="EMBL" id="KDP35425.1"/>
    </source>
</evidence>
<feature type="transmembrane region" description="Helical" evidence="8">
    <location>
        <begin position="99"/>
        <end position="115"/>
    </location>
</feature>
<dbReference type="Proteomes" id="UP000027138">
    <property type="component" value="Unassembled WGS sequence"/>
</dbReference>
<dbReference type="InterPro" id="IPR023408">
    <property type="entry name" value="MscS_beta-dom_sf"/>
</dbReference>
<keyword evidence="6 8" id="KW-0472">Membrane</keyword>
<name>A0A067KT18_JATCU</name>
<evidence type="ECO:0000256" key="4">
    <source>
        <dbReference type="ARBA" id="ARBA00022989"/>
    </source>
</evidence>
<dbReference type="GO" id="GO:0006820">
    <property type="term" value="P:monoatomic anion transport"/>
    <property type="evidence" value="ECO:0007669"/>
    <property type="project" value="TreeGrafter"/>
</dbReference>
<proteinExistence type="inferred from homology"/>